<sequence>MILIPITGLLTLTVAVSGNFFGSSFPGMSNFGSVPSFQSPFGSNDPFGFQPSFSGFNSFPSPSFQSLNIPDDFSSSENSGNKVTQTIKVEKSGPEGEKITETIETLGGPNGGSTVKINRQSSSSVNSGSNESTESNPIKLVHVHSSSGSNRPSASTQGIAVGEPYGSSSVDHDSNNDGNNNQFEDLTSSYDNGGNVAKASRFNNFGFYPTSAGLSSIASAASNSNFASSTSTRTNPDGSTVTETVTYDSKNPGKVSRVTKRVDRNGKVTITRS</sequence>
<organism evidence="3 4">
    <name type="scientific">Tetranychus urticae</name>
    <name type="common">Two-spotted spider mite</name>
    <dbReference type="NCBI Taxonomy" id="32264"/>
    <lineage>
        <taxon>Eukaryota</taxon>
        <taxon>Metazoa</taxon>
        <taxon>Ecdysozoa</taxon>
        <taxon>Arthropoda</taxon>
        <taxon>Chelicerata</taxon>
        <taxon>Arachnida</taxon>
        <taxon>Acari</taxon>
        <taxon>Acariformes</taxon>
        <taxon>Trombidiformes</taxon>
        <taxon>Prostigmata</taxon>
        <taxon>Eleutherengona</taxon>
        <taxon>Raphignathae</taxon>
        <taxon>Tetranychoidea</taxon>
        <taxon>Tetranychidae</taxon>
        <taxon>Tetranychus</taxon>
    </lineage>
</organism>
<keyword evidence="2" id="KW-0732">Signal</keyword>
<feature type="compositionally biased region" description="Low complexity" evidence="1">
    <location>
        <begin position="225"/>
        <end position="235"/>
    </location>
</feature>
<evidence type="ECO:0000313" key="3">
    <source>
        <dbReference type="EnsemblMetazoa" id="tetur03g08710.1"/>
    </source>
</evidence>
<dbReference type="EMBL" id="CAEY01001145">
    <property type="status" value="NOT_ANNOTATED_CDS"/>
    <property type="molecule type" value="Genomic_DNA"/>
</dbReference>
<feature type="compositionally biased region" description="Basic and acidic residues" evidence="1">
    <location>
        <begin position="88"/>
        <end position="101"/>
    </location>
</feature>
<feature type="compositionally biased region" description="Polar residues" evidence="1">
    <location>
        <begin position="176"/>
        <end position="189"/>
    </location>
</feature>
<feature type="compositionally biased region" description="Low complexity" evidence="1">
    <location>
        <begin position="121"/>
        <end position="136"/>
    </location>
</feature>
<dbReference type="OMA" id="YDSKNPG"/>
<evidence type="ECO:0000256" key="2">
    <source>
        <dbReference type="SAM" id="SignalP"/>
    </source>
</evidence>
<proteinExistence type="predicted"/>
<reference evidence="3" key="2">
    <citation type="submission" date="2015-06" db="UniProtKB">
        <authorList>
            <consortium name="EnsemblMetazoa"/>
        </authorList>
    </citation>
    <scope>IDENTIFICATION</scope>
</reference>
<feature type="region of interest" description="Disordered" evidence="1">
    <location>
        <begin position="225"/>
        <end position="256"/>
    </location>
</feature>
<gene>
    <name evidence="3" type="primary">107359318</name>
</gene>
<accession>T1K0R2</accession>
<dbReference type="KEGG" id="tut:107359318"/>
<reference evidence="4" key="1">
    <citation type="submission" date="2011-08" db="EMBL/GenBank/DDBJ databases">
        <authorList>
            <person name="Rombauts S."/>
        </authorList>
    </citation>
    <scope>NUCLEOTIDE SEQUENCE</scope>
    <source>
        <strain evidence="4">London</strain>
    </source>
</reference>
<evidence type="ECO:0000313" key="4">
    <source>
        <dbReference type="Proteomes" id="UP000015104"/>
    </source>
</evidence>
<dbReference type="AlphaFoldDB" id="T1K0R2"/>
<feature type="signal peptide" evidence="2">
    <location>
        <begin position="1"/>
        <end position="18"/>
    </location>
</feature>
<evidence type="ECO:0000256" key="1">
    <source>
        <dbReference type="SAM" id="MobiDB-lite"/>
    </source>
</evidence>
<dbReference type="OrthoDB" id="10653629at2759"/>
<feature type="compositionally biased region" description="Polar residues" evidence="1">
    <location>
        <begin position="73"/>
        <end position="87"/>
    </location>
</feature>
<feature type="compositionally biased region" description="Polar residues" evidence="1">
    <location>
        <begin position="236"/>
        <end position="249"/>
    </location>
</feature>
<dbReference type="EnsemblMetazoa" id="tetur03g08710.1">
    <property type="protein sequence ID" value="tetur03g08710.1"/>
    <property type="gene ID" value="tetur03g08710"/>
</dbReference>
<dbReference type="HOGENOM" id="CLU_1020566_0_0_1"/>
<feature type="compositionally biased region" description="Polar residues" evidence="1">
    <location>
        <begin position="144"/>
        <end position="158"/>
    </location>
</feature>
<dbReference type="Proteomes" id="UP000015104">
    <property type="component" value="Unassembled WGS sequence"/>
</dbReference>
<feature type="region of interest" description="Disordered" evidence="1">
    <location>
        <begin position="67"/>
        <end position="189"/>
    </location>
</feature>
<name>T1K0R2_TETUR</name>
<protein>
    <submittedName>
        <fullName evidence="3">Uncharacterized protein</fullName>
    </submittedName>
</protein>
<keyword evidence="4" id="KW-1185">Reference proteome</keyword>
<feature type="chain" id="PRO_5004580837" evidence="2">
    <location>
        <begin position="19"/>
        <end position="273"/>
    </location>
</feature>